<evidence type="ECO:0000313" key="1">
    <source>
        <dbReference type="EMBL" id="SHH70042.1"/>
    </source>
</evidence>
<gene>
    <name evidence="1" type="ORF">SAMN02745207_02066</name>
</gene>
<dbReference type="EMBL" id="FQXM01000010">
    <property type="protein sequence ID" value="SHH70042.1"/>
    <property type="molecule type" value="Genomic_DNA"/>
</dbReference>
<name>A0A1M5V461_9CLOT</name>
<keyword evidence="2" id="KW-1185">Reference proteome</keyword>
<dbReference type="AlphaFoldDB" id="A0A1M5V461"/>
<evidence type="ECO:0000313" key="2">
    <source>
        <dbReference type="Proteomes" id="UP000184447"/>
    </source>
</evidence>
<organism evidence="1 2">
    <name type="scientific">Clostridium grantii DSM 8605</name>
    <dbReference type="NCBI Taxonomy" id="1121316"/>
    <lineage>
        <taxon>Bacteria</taxon>
        <taxon>Bacillati</taxon>
        <taxon>Bacillota</taxon>
        <taxon>Clostridia</taxon>
        <taxon>Eubacteriales</taxon>
        <taxon>Clostridiaceae</taxon>
        <taxon>Clostridium</taxon>
    </lineage>
</organism>
<dbReference type="STRING" id="1121316.SAMN02745207_02066"/>
<reference evidence="1 2" key="1">
    <citation type="submission" date="2016-11" db="EMBL/GenBank/DDBJ databases">
        <authorList>
            <person name="Jaros S."/>
            <person name="Januszkiewicz K."/>
            <person name="Wedrychowicz H."/>
        </authorList>
    </citation>
    <scope>NUCLEOTIDE SEQUENCE [LARGE SCALE GENOMIC DNA]</scope>
    <source>
        <strain evidence="1 2">DSM 8605</strain>
    </source>
</reference>
<proteinExistence type="predicted"/>
<protein>
    <submittedName>
        <fullName evidence="1">Uncharacterized protein</fullName>
    </submittedName>
</protein>
<dbReference type="Proteomes" id="UP000184447">
    <property type="component" value="Unassembled WGS sequence"/>
</dbReference>
<accession>A0A1M5V461</accession>
<sequence length="121" mass="14143">MGKISLRIKIKGVGSLVKIYPINNQFNYQVYPGLIFEDNEGRQTDGKDHEFYNIYVNGDFIGRKILLEQNDKIEDMTNYLSQNQFSAFSTKVEGNNYYILEQDNEMASHMKRQLDVYLNIS</sequence>